<gene>
    <name evidence="11" type="primary">LOC116201004</name>
</gene>
<keyword evidence="9" id="KW-1133">Transmembrane helix</keyword>
<dbReference type="GO" id="GO:0016709">
    <property type="term" value="F:oxidoreductase activity, acting on paired donors, with incorporation or reduction of molecular oxygen, NAD(P)H as one donor, and incorporation of one atom of oxygen"/>
    <property type="evidence" value="ECO:0007669"/>
    <property type="project" value="UniProtKB-ARBA"/>
</dbReference>
<feature type="transmembrane region" description="Helical" evidence="9">
    <location>
        <begin position="6"/>
        <end position="24"/>
    </location>
</feature>
<evidence type="ECO:0000313" key="10">
    <source>
        <dbReference type="Proteomes" id="UP000515151"/>
    </source>
</evidence>
<dbReference type="OrthoDB" id="2789670at2759"/>
<keyword evidence="5 7" id="KW-0408">Iron</keyword>
<dbReference type="PRINTS" id="PR00385">
    <property type="entry name" value="P450"/>
</dbReference>
<dbReference type="InterPro" id="IPR050651">
    <property type="entry name" value="Plant_Cytochrome_P450_Monoox"/>
</dbReference>
<keyword evidence="9" id="KW-0472">Membrane</keyword>
<keyword evidence="4 8" id="KW-0560">Oxidoreductase</keyword>
<dbReference type="InterPro" id="IPR017972">
    <property type="entry name" value="Cyt_P450_CS"/>
</dbReference>
<evidence type="ECO:0000256" key="3">
    <source>
        <dbReference type="ARBA" id="ARBA00022723"/>
    </source>
</evidence>
<dbReference type="GO" id="GO:0020037">
    <property type="term" value="F:heme binding"/>
    <property type="evidence" value="ECO:0007669"/>
    <property type="project" value="InterPro"/>
</dbReference>
<accession>A0A6P8D0G7</accession>
<feature type="binding site" description="axial binding residue" evidence="7">
    <location>
        <position position="468"/>
    </location>
    <ligand>
        <name>heme</name>
        <dbReference type="ChEBI" id="CHEBI:30413"/>
    </ligand>
    <ligandPart>
        <name>Fe</name>
        <dbReference type="ChEBI" id="CHEBI:18248"/>
    </ligandPart>
</feature>
<comment type="similarity">
    <text evidence="1 8">Belongs to the cytochrome P450 family.</text>
</comment>
<evidence type="ECO:0000256" key="6">
    <source>
        <dbReference type="ARBA" id="ARBA00023033"/>
    </source>
</evidence>
<keyword evidence="3 7" id="KW-0479">Metal-binding</keyword>
<evidence type="ECO:0000256" key="8">
    <source>
        <dbReference type="RuleBase" id="RU000461"/>
    </source>
</evidence>
<dbReference type="InterPro" id="IPR002401">
    <property type="entry name" value="Cyt_P450_E_grp-I"/>
</dbReference>
<dbReference type="AlphaFoldDB" id="A0A6P8D0G7"/>
<sequence>MATFDLLQFLATFLSALALLVCITSQYKSYKSKRLCHPPPPPQAEGCWPVIGHLHLFHQRQLTHRTLSNMADKYGPIFTVKLGLHRALVVSSWEFARECFTVHDKAFSTRPIIAATRLMGYNCAMFGFAPYGPFWREMRRITTTELLSNAQLDKMRHVRASEVENAIKELYEHASERGSSPVDMKRWFGDLNLNFSLRFVGGKHYQDSRKKDPEYCRRLVRDFFNMFGVFVLSDAIPMLGWWDMNGYRKLMKQTAKGMDALVGGWLEEHKRRRLSSKEGKELEDDDEKDFMGVLIDNLDGASISGFDADTIIKATCANLLIAGSDITMVVLTWALSLLLNNGDALRKAQEELDIHVGRDRRVEESDIRNLVYLQAVIKETMRLYPPAPVLGLREAMEDCTFTSSGSSYHVSAGTRLLVNIHKIQRDERVWPEPDKFMPERFLTEAHRDVDVRGQSFELMPFGSGRRACAGIGLGLVQMHLALASLLQGFNVSTVGNTRVDMTESSGLTNFKATPLEVLVTPRLNSELYR</sequence>
<reference evidence="11" key="2">
    <citation type="submission" date="2025-08" db="UniProtKB">
        <authorList>
            <consortium name="RefSeq"/>
        </authorList>
    </citation>
    <scope>IDENTIFICATION</scope>
    <source>
        <tissue evidence="11">Leaf</tissue>
    </source>
</reference>
<evidence type="ECO:0000313" key="11">
    <source>
        <dbReference type="RefSeq" id="XP_031387919.1"/>
    </source>
</evidence>
<protein>
    <submittedName>
        <fullName evidence="11">Xanthotoxin 5-hydroxylase CYP82C2-like</fullName>
    </submittedName>
</protein>
<evidence type="ECO:0000256" key="5">
    <source>
        <dbReference type="ARBA" id="ARBA00023004"/>
    </source>
</evidence>
<dbReference type="PANTHER" id="PTHR47947">
    <property type="entry name" value="CYTOCHROME P450 82C3-RELATED"/>
    <property type="match status" value="1"/>
</dbReference>
<dbReference type="InterPro" id="IPR036396">
    <property type="entry name" value="Cyt_P450_sf"/>
</dbReference>
<reference evidence="10" key="1">
    <citation type="journal article" date="2020" name="Plant Biotechnol. J.">
        <title>The pomegranate (Punica granatum L.) draft genome dissects genetic divergence between soft- and hard-seeded cultivars.</title>
        <authorList>
            <person name="Luo X."/>
            <person name="Li H."/>
            <person name="Wu Z."/>
            <person name="Yao W."/>
            <person name="Zhao P."/>
            <person name="Cao D."/>
            <person name="Yu H."/>
            <person name="Li K."/>
            <person name="Poudel K."/>
            <person name="Zhao D."/>
            <person name="Zhang F."/>
            <person name="Xia X."/>
            <person name="Chen L."/>
            <person name="Wang Q."/>
            <person name="Jing D."/>
            <person name="Cao S."/>
        </authorList>
    </citation>
    <scope>NUCLEOTIDE SEQUENCE [LARGE SCALE GENOMIC DNA]</scope>
    <source>
        <strain evidence="10">cv. Tunisia</strain>
    </source>
</reference>
<evidence type="ECO:0000256" key="9">
    <source>
        <dbReference type="SAM" id="Phobius"/>
    </source>
</evidence>
<dbReference type="Proteomes" id="UP000515151">
    <property type="component" value="Chromosome 3"/>
</dbReference>
<evidence type="ECO:0000256" key="7">
    <source>
        <dbReference type="PIRSR" id="PIRSR602401-1"/>
    </source>
</evidence>
<dbReference type="GO" id="GO:0005506">
    <property type="term" value="F:iron ion binding"/>
    <property type="evidence" value="ECO:0007669"/>
    <property type="project" value="InterPro"/>
</dbReference>
<dbReference type="FunFam" id="1.10.630.10:FF:000026">
    <property type="entry name" value="Cytochrome P450 82C4"/>
    <property type="match status" value="1"/>
</dbReference>
<dbReference type="PANTHER" id="PTHR47947:SF29">
    <property type="entry name" value="CYTOCHROME P450 CYP82D47-LIKE"/>
    <property type="match status" value="1"/>
</dbReference>
<evidence type="ECO:0000256" key="1">
    <source>
        <dbReference type="ARBA" id="ARBA00010617"/>
    </source>
</evidence>
<keyword evidence="10" id="KW-1185">Reference proteome</keyword>
<comment type="cofactor">
    <cofactor evidence="7">
        <name>heme</name>
        <dbReference type="ChEBI" id="CHEBI:30413"/>
    </cofactor>
</comment>
<dbReference type="PROSITE" id="PS00086">
    <property type="entry name" value="CYTOCHROME_P450"/>
    <property type="match status" value="1"/>
</dbReference>
<dbReference type="RefSeq" id="XP_031387919.1">
    <property type="nucleotide sequence ID" value="XM_031532059.1"/>
</dbReference>
<evidence type="ECO:0000256" key="2">
    <source>
        <dbReference type="ARBA" id="ARBA00022617"/>
    </source>
</evidence>
<keyword evidence="6 8" id="KW-0503">Monooxygenase</keyword>
<dbReference type="CDD" id="cd20654">
    <property type="entry name" value="CYP82"/>
    <property type="match status" value="1"/>
</dbReference>
<name>A0A6P8D0G7_PUNGR</name>
<dbReference type="PRINTS" id="PR00463">
    <property type="entry name" value="EP450I"/>
</dbReference>
<keyword evidence="9" id="KW-0812">Transmembrane</keyword>
<dbReference type="Gene3D" id="1.10.630.10">
    <property type="entry name" value="Cytochrome P450"/>
    <property type="match status" value="1"/>
</dbReference>
<dbReference type="SUPFAM" id="SSF48264">
    <property type="entry name" value="Cytochrome P450"/>
    <property type="match status" value="1"/>
</dbReference>
<organism evidence="10 11">
    <name type="scientific">Punica granatum</name>
    <name type="common">Pomegranate</name>
    <dbReference type="NCBI Taxonomy" id="22663"/>
    <lineage>
        <taxon>Eukaryota</taxon>
        <taxon>Viridiplantae</taxon>
        <taxon>Streptophyta</taxon>
        <taxon>Embryophyta</taxon>
        <taxon>Tracheophyta</taxon>
        <taxon>Spermatophyta</taxon>
        <taxon>Magnoliopsida</taxon>
        <taxon>eudicotyledons</taxon>
        <taxon>Gunneridae</taxon>
        <taxon>Pentapetalae</taxon>
        <taxon>rosids</taxon>
        <taxon>malvids</taxon>
        <taxon>Myrtales</taxon>
        <taxon>Lythraceae</taxon>
        <taxon>Punica</taxon>
    </lineage>
</organism>
<proteinExistence type="inferred from homology"/>
<dbReference type="Pfam" id="PF00067">
    <property type="entry name" value="p450"/>
    <property type="match status" value="1"/>
</dbReference>
<evidence type="ECO:0000256" key="4">
    <source>
        <dbReference type="ARBA" id="ARBA00023002"/>
    </source>
</evidence>
<feature type="transmembrane region" description="Helical" evidence="9">
    <location>
        <begin position="223"/>
        <end position="242"/>
    </location>
</feature>
<keyword evidence="2 7" id="KW-0349">Heme</keyword>
<dbReference type="GeneID" id="116201004"/>
<dbReference type="InterPro" id="IPR001128">
    <property type="entry name" value="Cyt_P450"/>
</dbReference>